<evidence type="ECO:0000256" key="8">
    <source>
        <dbReference type="RuleBase" id="RU003612"/>
    </source>
</evidence>
<dbReference type="PANTHER" id="PTHR38685">
    <property type="entry name" value="CELL DIVISION PROTEIN ZIPA"/>
    <property type="match status" value="1"/>
</dbReference>
<accession>A0ABM8YZ59</accession>
<comment type="subcellular location">
    <subcellularLocation>
        <location evidence="9">Cell inner membrane</location>
        <topology evidence="9">Single-pass type I membrane protein</topology>
    </subcellularLocation>
</comment>
<evidence type="ECO:0000256" key="2">
    <source>
        <dbReference type="ARBA" id="ARBA00022519"/>
    </source>
</evidence>
<dbReference type="EMBL" id="OU912926">
    <property type="protein sequence ID" value="CAG9932840.1"/>
    <property type="molecule type" value="Genomic_DNA"/>
</dbReference>
<dbReference type="GO" id="GO:0051301">
    <property type="term" value="P:cell division"/>
    <property type="evidence" value="ECO:0007669"/>
    <property type="project" value="UniProtKB-KW"/>
</dbReference>
<comment type="function">
    <text evidence="8">Essential cell division protein that stabilizes the FtsZ protofilaments by cross-linking them and that serves as a cytoplasmic membrane anchor for the Z ring. Also required for the recruitment to the septal ring of downstream cell division proteins.</text>
</comment>
<evidence type="ECO:0000256" key="1">
    <source>
        <dbReference type="ARBA" id="ARBA00022475"/>
    </source>
</evidence>
<dbReference type="Proteomes" id="UP000839052">
    <property type="component" value="Chromosome"/>
</dbReference>
<proteinExistence type="inferred from homology"/>
<protein>
    <recommendedName>
        <fullName evidence="8">Cell division protein ZipA</fullName>
    </recommendedName>
</protein>
<gene>
    <name evidence="12" type="ORF">NTG6680_1587</name>
</gene>
<dbReference type="InterPro" id="IPR007449">
    <property type="entry name" value="ZipA_FtsZ-bd_C"/>
</dbReference>
<keyword evidence="5 10" id="KW-1133">Transmembrane helix</keyword>
<evidence type="ECO:0000256" key="7">
    <source>
        <dbReference type="ARBA" id="ARBA00023306"/>
    </source>
</evidence>
<dbReference type="InterPro" id="IPR036765">
    <property type="entry name" value="ZipA_FtsZ-bd_C_sf"/>
</dbReference>
<feature type="domain" description="ZipA C-terminal FtsZ-binding" evidence="11">
    <location>
        <begin position="208"/>
        <end position="334"/>
    </location>
</feature>
<evidence type="ECO:0000256" key="5">
    <source>
        <dbReference type="ARBA" id="ARBA00022989"/>
    </source>
</evidence>
<evidence type="ECO:0000259" key="11">
    <source>
        <dbReference type="SMART" id="SM00771"/>
    </source>
</evidence>
<reference evidence="12 13" key="1">
    <citation type="submission" date="2021-10" db="EMBL/GenBank/DDBJ databases">
        <authorList>
            <person name="Koch H."/>
        </authorList>
    </citation>
    <scope>NUCLEOTIDE SEQUENCE [LARGE SCALE GENOMIC DNA]</scope>
    <source>
        <strain evidence="12">6680</strain>
    </source>
</reference>
<sequence length="358" mass="39755">MSELQISLLGIGVAVVLIIYIYNWWQQRQYRHKFGAAFKHRHEDILYRPAEVIPTDELLVEKMEQAVPIDILPKESQPGYTIDAVCVLLDEKTDYIAMISPKSPVGADALKLLWQQRFDFGKNVHVCGLSAASGEWEKVIADSPLAYTSFKLALQLVNRSGAVSEARLMDFRELARMIAAQLHTSVVLPDVAKTAAHAVELDTFCAGVDQMIGLNILPSDKHILSGNDIARVAEQYDLRLQADGAFHLVDTHGHTLFSLCNEDNTPFQHHTLGQLHVDGLTLLLDVPRVEQPSLGFDQMVILARQLASELRATIVDANHVALSEDSITLIRERIAAVEAEMRANHIIAGSAQARRLFS</sequence>
<dbReference type="InterPro" id="IPR011919">
    <property type="entry name" value="Cell_div_ZipA"/>
</dbReference>
<dbReference type="Gene3D" id="3.30.1400.10">
    <property type="entry name" value="ZipA, C-terminal FtsZ-binding domain"/>
    <property type="match status" value="1"/>
</dbReference>
<dbReference type="Pfam" id="PF04354">
    <property type="entry name" value="ZipA_C"/>
    <property type="match status" value="1"/>
</dbReference>
<keyword evidence="4 9" id="KW-0812">Transmembrane</keyword>
<evidence type="ECO:0000256" key="6">
    <source>
        <dbReference type="ARBA" id="ARBA00023136"/>
    </source>
</evidence>
<evidence type="ECO:0000256" key="10">
    <source>
        <dbReference type="SAM" id="Phobius"/>
    </source>
</evidence>
<dbReference type="PANTHER" id="PTHR38685:SF1">
    <property type="entry name" value="CELL DIVISION PROTEIN ZIPA"/>
    <property type="match status" value="1"/>
</dbReference>
<evidence type="ECO:0000256" key="9">
    <source>
        <dbReference type="RuleBase" id="RU003613"/>
    </source>
</evidence>
<evidence type="ECO:0000313" key="13">
    <source>
        <dbReference type="Proteomes" id="UP000839052"/>
    </source>
</evidence>
<evidence type="ECO:0000313" key="12">
    <source>
        <dbReference type="EMBL" id="CAG9932840.1"/>
    </source>
</evidence>
<dbReference type="RefSeq" id="WP_239796723.1">
    <property type="nucleotide sequence ID" value="NZ_OU912926.1"/>
</dbReference>
<keyword evidence="7 8" id="KW-0131">Cell cycle</keyword>
<organism evidence="12 13">
    <name type="scientific">Candidatus Nitrotoga arctica</name>
    <dbReference type="NCBI Taxonomy" id="453162"/>
    <lineage>
        <taxon>Bacteria</taxon>
        <taxon>Pseudomonadati</taxon>
        <taxon>Pseudomonadota</taxon>
        <taxon>Betaproteobacteria</taxon>
        <taxon>Nitrosomonadales</taxon>
        <taxon>Gallionellaceae</taxon>
        <taxon>Candidatus Nitrotoga</taxon>
    </lineage>
</organism>
<dbReference type="SMART" id="SM00771">
    <property type="entry name" value="ZipA_C"/>
    <property type="match status" value="1"/>
</dbReference>
<keyword evidence="3 8" id="KW-0132">Cell division</keyword>
<keyword evidence="1 9" id="KW-1003">Cell membrane</keyword>
<name>A0ABM8YZ59_9PROT</name>
<evidence type="ECO:0000256" key="3">
    <source>
        <dbReference type="ARBA" id="ARBA00022618"/>
    </source>
</evidence>
<keyword evidence="2 9" id="KW-0997">Cell inner membrane</keyword>
<keyword evidence="13" id="KW-1185">Reference proteome</keyword>
<evidence type="ECO:0000256" key="4">
    <source>
        <dbReference type="ARBA" id="ARBA00022692"/>
    </source>
</evidence>
<dbReference type="SUPFAM" id="SSF64383">
    <property type="entry name" value="Cell-division protein ZipA, C-terminal domain"/>
    <property type="match status" value="1"/>
</dbReference>
<comment type="similarity">
    <text evidence="8">Belongs to the ZipA family.</text>
</comment>
<keyword evidence="6 9" id="KW-0472">Membrane</keyword>
<feature type="transmembrane region" description="Helical" evidence="10">
    <location>
        <begin position="6"/>
        <end position="25"/>
    </location>
</feature>